<dbReference type="AlphaFoldDB" id="A0A1A7YBT0"/>
<dbReference type="Pfam" id="PF14473">
    <property type="entry name" value="RD3"/>
    <property type="match status" value="1"/>
</dbReference>
<reference evidence="1" key="1">
    <citation type="submission" date="2016-05" db="EMBL/GenBank/DDBJ databases">
        <authorList>
            <person name="Lavstsen T."/>
            <person name="Jespersen J.S."/>
        </authorList>
    </citation>
    <scope>NUCLEOTIDE SEQUENCE</scope>
    <source>
        <tissue evidence="1">Brain</tissue>
    </source>
</reference>
<dbReference type="InterPro" id="IPR028092">
    <property type="entry name" value="RD3"/>
</dbReference>
<dbReference type="PANTHER" id="PTHR28489:SF1">
    <property type="entry name" value="PROTEIN RD3"/>
    <property type="match status" value="1"/>
</dbReference>
<name>A0A1A7YBT0_9TELE</name>
<organism evidence="1">
    <name type="scientific">Iconisemion striatum</name>
    <dbReference type="NCBI Taxonomy" id="60296"/>
    <lineage>
        <taxon>Eukaryota</taxon>
        <taxon>Metazoa</taxon>
        <taxon>Chordata</taxon>
        <taxon>Craniata</taxon>
        <taxon>Vertebrata</taxon>
        <taxon>Euteleostomi</taxon>
        <taxon>Actinopterygii</taxon>
        <taxon>Neopterygii</taxon>
        <taxon>Teleostei</taxon>
        <taxon>Neoteleostei</taxon>
        <taxon>Acanthomorphata</taxon>
        <taxon>Ovalentaria</taxon>
        <taxon>Atherinomorphae</taxon>
        <taxon>Cyprinodontiformes</taxon>
        <taxon>Nothobranchiidae</taxon>
        <taxon>Iconisemion</taxon>
    </lineage>
</organism>
<evidence type="ECO:0000313" key="1">
    <source>
        <dbReference type="EMBL" id="SBP27962.1"/>
    </source>
</evidence>
<reference evidence="1" key="2">
    <citation type="submission" date="2016-06" db="EMBL/GenBank/DDBJ databases">
        <title>The genome of a short-lived fish provides insights into sex chromosome evolution and the genetic control of aging.</title>
        <authorList>
            <person name="Reichwald K."/>
            <person name="Felder M."/>
            <person name="Petzold A."/>
            <person name="Koch P."/>
            <person name="Groth M."/>
            <person name="Platzer M."/>
        </authorList>
    </citation>
    <scope>NUCLEOTIDE SEQUENCE</scope>
    <source>
        <tissue evidence="1">Brain</tissue>
    </source>
</reference>
<gene>
    <name evidence="1" type="primary">RD3</name>
</gene>
<accession>A0A1A7YBT0</accession>
<dbReference type="EMBL" id="HADX01005730">
    <property type="protein sequence ID" value="SBP27962.1"/>
    <property type="molecule type" value="Transcribed_RNA"/>
</dbReference>
<sequence length="215" mass="24630">MASWFSWSEPYYRSPRKDPADVVTDTLMLEFSWQLKETERLQKERENEYRRLKSGVDYSWLASTPRSSFNISTGERLALEDLCAKVPPSCCGLVILKFRDVLQANEPEVQDVSGLFRSVLLESLEQLKEEKEAQRLSRQWNNKRAMSMNFRSRLKINPFGSTVGLTSAVANGTGLSDLKTVSEDVEKGTAREERLQKVWSMPDFKYKGTSSSKLI</sequence>
<protein>
    <submittedName>
        <fullName evidence="1">Retinal degeneration 3</fullName>
    </submittedName>
</protein>
<dbReference type="PANTHER" id="PTHR28489">
    <property type="entry name" value="RENTINAL DEGENERATION 3-LIKE"/>
    <property type="match status" value="1"/>
</dbReference>
<proteinExistence type="predicted"/>